<evidence type="ECO:0000313" key="1">
    <source>
        <dbReference type="EMBL" id="OME89152.1"/>
    </source>
</evidence>
<name>A0A1R1AUS5_PAELA</name>
<protein>
    <submittedName>
        <fullName evidence="1">Uncharacterized protein</fullName>
    </submittedName>
</protein>
<dbReference type="Proteomes" id="UP000187074">
    <property type="component" value="Unassembled WGS sequence"/>
</dbReference>
<dbReference type="STRING" id="1401.BK123_27675"/>
<accession>A0A1R1AUS5</accession>
<gene>
    <name evidence="1" type="ORF">BK123_27675</name>
</gene>
<sequence>MWHLLLLHVAVQDQAVYISGGSSSNTPIMPVFGTSFIFRNPIMIIYEKVWNEKWDNWLDDEATWRFVNAIGSGSAFINTM</sequence>
<dbReference type="AlphaFoldDB" id="A0A1R1AUS5"/>
<dbReference type="EMBL" id="MRTF01000011">
    <property type="protein sequence ID" value="OME89152.1"/>
    <property type="molecule type" value="Genomic_DNA"/>
</dbReference>
<evidence type="ECO:0000313" key="2">
    <source>
        <dbReference type="Proteomes" id="UP000187074"/>
    </source>
</evidence>
<reference evidence="1 2" key="1">
    <citation type="submission" date="2016-11" db="EMBL/GenBank/DDBJ databases">
        <title>Paenibacillus species isolates.</title>
        <authorList>
            <person name="Beno S.M."/>
        </authorList>
    </citation>
    <scope>NUCLEOTIDE SEQUENCE [LARGE SCALE GENOMIC DNA]</scope>
    <source>
        <strain evidence="1 2">FSL F4-0100</strain>
    </source>
</reference>
<proteinExistence type="predicted"/>
<organism evidence="1 2">
    <name type="scientific">Paenibacillus lautus</name>
    <name type="common">Bacillus lautus</name>
    <dbReference type="NCBI Taxonomy" id="1401"/>
    <lineage>
        <taxon>Bacteria</taxon>
        <taxon>Bacillati</taxon>
        <taxon>Bacillota</taxon>
        <taxon>Bacilli</taxon>
        <taxon>Bacillales</taxon>
        <taxon>Paenibacillaceae</taxon>
        <taxon>Paenibacillus</taxon>
    </lineage>
</organism>
<comment type="caution">
    <text evidence="1">The sequence shown here is derived from an EMBL/GenBank/DDBJ whole genome shotgun (WGS) entry which is preliminary data.</text>
</comment>